<reference evidence="5" key="1">
    <citation type="submission" date="2024-06" db="EMBL/GenBank/DDBJ databases">
        <authorList>
            <person name="Liu X."/>
            <person name="Lenzi L."/>
            <person name="Haldenby T S."/>
            <person name="Uol C."/>
        </authorList>
    </citation>
    <scope>NUCLEOTIDE SEQUENCE</scope>
</reference>
<dbReference type="Proteomes" id="UP001497525">
    <property type="component" value="Unassembled WGS sequence"/>
</dbReference>
<evidence type="ECO:0000313" key="6">
    <source>
        <dbReference type="Proteomes" id="UP001497525"/>
    </source>
</evidence>
<name>A0AAV2T4U7_CALDB</name>
<evidence type="ECO:0008006" key="7">
    <source>
        <dbReference type="Google" id="ProtNLM"/>
    </source>
</evidence>
<dbReference type="PROSITE" id="PS01036">
    <property type="entry name" value="HSP70_3"/>
    <property type="match status" value="1"/>
</dbReference>
<dbReference type="InterPro" id="IPR018181">
    <property type="entry name" value="Heat_shock_70_CS"/>
</dbReference>
<sequence length="598" mass="66553">MPHSIGIDLGTTKSCAAVLRDGAVEMLLNMPSFVTFTPNANLVGDDAKNVLSVDSENTVYDLKRLIGRGSDDPFLQHDMKHWTFTVVKCEKEIKIQTHCEKEARTYSAEYPCSLLLAEVKKRAEQILGESVTDVVITVPASFSTTQREAVRNAGRTAGMNVLQLLDEPTAAAIAYRFEKVGPTEQNLLVFDFGGGILDVSVLTVKEGNFTVRATSGDNHLGGEDFDRNLLHYLIDEIDEQLHLDVRNNQFLLTFLKDQCEQVKERLSFVTKATIKLDCLNGKDVFQHTLTRPEFEHLNDSFFQKALSKVEEALECSKLNKSDIDEVILVGGSSRIPMIQKLLGEYFEGKKPNKLTNPIACTSHGAAIFAASLSGSIPDESVKVTVESVVPISFGWENNKGEMKVLIPRNSTFPVKKTVQTTTIKDNQTHIDYLIYEGEQPVARANRLLKRFKIQNIKPELSGIPTIALTLEVDKDGVLSASAVDRSQEDEIKNAVKMNGESLELQEEVKMAENTHSPRLKSKPTPKKPAIHVDLESQLRTLREQAQTKLSSAGLLGAHCIGIVERCDELINWLHDSNSLSEEDYKQIELELNELRSSM</sequence>
<evidence type="ECO:0000256" key="1">
    <source>
        <dbReference type="ARBA" id="ARBA00007381"/>
    </source>
</evidence>
<dbReference type="AlphaFoldDB" id="A0AAV2T4U7"/>
<dbReference type="FunFam" id="3.90.640.10:FF:000003">
    <property type="entry name" value="Molecular chaperone DnaK"/>
    <property type="match status" value="1"/>
</dbReference>
<evidence type="ECO:0000313" key="5">
    <source>
        <dbReference type="EMBL" id="CAL5132189.1"/>
    </source>
</evidence>
<dbReference type="Pfam" id="PF00012">
    <property type="entry name" value="HSP70"/>
    <property type="match status" value="1"/>
</dbReference>
<dbReference type="Gene3D" id="3.30.30.30">
    <property type="match status" value="1"/>
</dbReference>
<accession>A0AAV2T4U7</accession>
<comment type="caution">
    <text evidence="5">The sequence shown here is derived from an EMBL/GenBank/DDBJ whole genome shotgun (WGS) entry which is preliminary data.</text>
</comment>
<evidence type="ECO:0000256" key="4">
    <source>
        <dbReference type="RuleBase" id="RU003322"/>
    </source>
</evidence>
<dbReference type="InterPro" id="IPR043129">
    <property type="entry name" value="ATPase_NBD"/>
</dbReference>
<dbReference type="Gene3D" id="3.30.420.40">
    <property type="match status" value="2"/>
</dbReference>
<dbReference type="Gene3D" id="2.60.34.10">
    <property type="entry name" value="Substrate Binding Domain Of DNAk, Chain A, domain 1"/>
    <property type="match status" value="1"/>
</dbReference>
<protein>
    <recommendedName>
        <fullName evidence="7">Heat shock protein 70</fullName>
    </recommendedName>
</protein>
<dbReference type="PANTHER" id="PTHR19375">
    <property type="entry name" value="HEAT SHOCK PROTEIN 70KDA"/>
    <property type="match status" value="1"/>
</dbReference>
<dbReference type="Gene3D" id="3.90.640.10">
    <property type="entry name" value="Actin, Chain A, domain 4"/>
    <property type="match status" value="1"/>
</dbReference>
<dbReference type="SUPFAM" id="SSF100920">
    <property type="entry name" value="Heat shock protein 70kD (HSP70), peptide-binding domain"/>
    <property type="match status" value="1"/>
</dbReference>
<dbReference type="PROSITE" id="PS00297">
    <property type="entry name" value="HSP70_1"/>
    <property type="match status" value="1"/>
</dbReference>
<keyword evidence="3 4" id="KW-0067">ATP-binding</keyword>
<gene>
    <name evidence="5" type="ORF">CDAUBV1_LOCUS5032</name>
</gene>
<dbReference type="GO" id="GO:0005524">
    <property type="term" value="F:ATP binding"/>
    <property type="evidence" value="ECO:0007669"/>
    <property type="project" value="UniProtKB-KW"/>
</dbReference>
<keyword evidence="2 4" id="KW-0547">Nucleotide-binding</keyword>
<dbReference type="FunFam" id="3.30.30.30:FF:000001">
    <property type="entry name" value="heat shock 70 kDa protein-like"/>
    <property type="match status" value="1"/>
</dbReference>
<dbReference type="EMBL" id="CAXLJL010000123">
    <property type="protein sequence ID" value="CAL5132189.1"/>
    <property type="molecule type" value="Genomic_DNA"/>
</dbReference>
<dbReference type="InterPro" id="IPR013126">
    <property type="entry name" value="Hsp_70_fam"/>
</dbReference>
<evidence type="ECO:0000256" key="3">
    <source>
        <dbReference type="ARBA" id="ARBA00022840"/>
    </source>
</evidence>
<dbReference type="PRINTS" id="PR00301">
    <property type="entry name" value="HEATSHOCK70"/>
</dbReference>
<organism evidence="5 6">
    <name type="scientific">Calicophoron daubneyi</name>
    <name type="common">Rumen fluke</name>
    <name type="synonym">Paramphistomum daubneyi</name>
    <dbReference type="NCBI Taxonomy" id="300641"/>
    <lineage>
        <taxon>Eukaryota</taxon>
        <taxon>Metazoa</taxon>
        <taxon>Spiralia</taxon>
        <taxon>Lophotrochozoa</taxon>
        <taxon>Platyhelminthes</taxon>
        <taxon>Trematoda</taxon>
        <taxon>Digenea</taxon>
        <taxon>Plagiorchiida</taxon>
        <taxon>Pronocephalata</taxon>
        <taxon>Paramphistomoidea</taxon>
        <taxon>Paramphistomidae</taxon>
        <taxon>Calicophoron</taxon>
    </lineage>
</organism>
<dbReference type="SUPFAM" id="SSF53067">
    <property type="entry name" value="Actin-like ATPase domain"/>
    <property type="match status" value="2"/>
</dbReference>
<dbReference type="CDD" id="cd24028">
    <property type="entry name" value="ASKHA_NBD_HSP70_HSPA1-like"/>
    <property type="match status" value="1"/>
</dbReference>
<proteinExistence type="inferred from homology"/>
<dbReference type="InterPro" id="IPR029047">
    <property type="entry name" value="HSP70_peptide-bd_sf"/>
</dbReference>
<dbReference type="GO" id="GO:0140662">
    <property type="term" value="F:ATP-dependent protein folding chaperone"/>
    <property type="evidence" value="ECO:0007669"/>
    <property type="project" value="InterPro"/>
</dbReference>
<comment type="similarity">
    <text evidence="1 4">Belongs to the heat shock protein 70 family.</text>
</comment>
<evidence type="ECO:0000256" key="2">
    <source>
        <dbReference type="ARBA" id="ARBA00022741"/>
    </source>
</evidence>